<dbReference type="STRING" id="659014.SAMN04487996_10442"/>
<reference evidence="2" key="1">
    <citation type="submission" date="2016-10" db="EMBL/GenBank/DDBJ databases">
        <authorList>
            <person name="Varghese N."/>
            <person name="Submissions S."/>
        </authorList>
    </citation>
    <scope>NUCLEOTIDE SEQUENCE [LARGE SCALE GENOMIC DNA]</scope>
    <source>
        <strain evidence="2">DSM 25329</strain>
    </source>
</reference>
<sequence>MDQQHWPDISGDKFTVVKSELAAGSDESTLFEKMGKRLVQEFKSDVKGYAQLIYRGYSFHYILRYNGQKVDFGRDFLSIDVPVIVQNEDVFEHMITRSISEAVALFPNGRQVSLR</sequence>
<name>A0A1G7B0R8_9BACT</name>
<dbReference type="RefSeq" id="WP_090147848.1">
    <property type="nucleotide sequence ID" value="NZ_FNAN01000004.1"/>
</dbReference>
<protein>
    <submittedName>
        <fullName evidence="1">Uncharacterized protein</fullName>
    </submittedName>
</protein>
<dbReference type="Proteomes" id="UP000198748">
    <property type="component" value="Unassembled WGS sequence"/>
</dbReference>
<accession>A0A1G7B0R8</accession>
<keyword evidence="2" id="KW-1185">Reference proteome</keyword>
<gene>
    <name evidence="1" type="ORF">SAMN04487996_10442</name>
</gene>
<evidence type="ECO:0000313" key="1">
    <source>
        <dbReference type="EMBL" id="SDE20714.1"/>
    </source>
</evidence>
<dbReference type="EMBL" id="FNAN01000004">
    <property type="protein sequence ID" value="SDE20714.1"/>
    <property type="molecule type" value="Genomic_DNA"/>
</dbReference>
<dbReference type="AlphaFoldDB" id="A0A1G7B0R8"/>
<evidence type="ECO:0000313" key="2">
    <source>
        <dbReference type="Proteomes" id="UP000198748"/>
    </source>
</evidence>
<organism evidence="1 2">
    <name type="scientific">Dyadobacter soli</name>
    <dbReference type="NCBI Taxonomy" id="659014"/>
    <lineage>
        <taxon>Bacteria</taxon>
        <taxon>Pseudomonadati</taxon>
        <taxon>Bacteroidota</taxon>
        <taxon>Cytophagia</taxon>
        <taxon>Cytophagales</taxon>
        <taxon>Spirosomataceae</taxon>
        <taxon>Dyadobacter</taxon>
    </lineage>
</organism>
<proteinExistence type="predicted"/>